<accession>D6SM95</accession>
<dbReference type="SUPFAM" id="SSF54292">
    <property type="entry name" value="2Fe-2S ferredoxin-like"/>
    <property type="match status" value="1"/>
</dbReference>
<dbReference type="AlphaFoldDB" id="D6SM95"/>
<proteinExistence type="predicted"/>
<evidence type="ECO:0000313" key="2">
    <source>
        <dbReference type="EMBL" id="EFI35806.1"/>
    </source>
</evidence>
<dbReference type="Pfam" id="PF14574">
    <property type="entry name" value="RACo_C_ter"/>
    <property type="match status" value="1"/>
</dbReference>
<evidence type="ECO:0000259" key="1">
    <source>
        <dbReference type="PROSITE" id="PS51085"/>
    </source>
</evidence>
<organism evidence="2 3">
    <name type="scientific">Desulfonatronospira thiodismutans ASO3-1</name>
    <dbReference type="NCBI Taxonomy" id="555779"/>
    <lineage>
        <taxon>Bacteria</taxon>
        <taxon>Pseudomonadati</taxon>
        <taxon>Thermodesulfobacteriota</taxon>
        <taxon>Desulfovibrionia</taxon>
        <taxon>Desulfovibrionales</taxon>
        <taxon>Desulfonatronovibrionaceae</taxon>
        <taxon>Desulfonatronospira</taxon>
    </lineage>
</organism>
<dbReference type="Gene3D" id="3.10.20.30">
    <property type="match status" value="1"/>
</dbReference>
<dbReference type="InterPro" id="IPR042259">
    <property type="entry name" value="Raco-like_middle_sf"/>
</dbReference>
<dbReference type="InterPro" id="IPR012675">
    <property type="entry name" value="Beta-grasp_dom_sf"/>
</dbReference>
<dbReference type="Pfam" id="PF00111">
    <property type="entry name" value="Fer2"/>
    <property type="match status" value="1"/>
</dbReference>
<keyword evidence="3" id="KW-1185">Reference proteome</keyword>
<dbReference type="InterPro" id="IPR043129">
    <property type="entry name" value="ATPase_NBD"/>
</dbReference>
<dbReference type="eggNOG" id="COG3894">
    <property type="taxonomic scope" value="Bacteria"/>
</dbReference>
<comment type="caution">
    <text evidence="2">The sequence shown here is derived from an EMBL/GenBank/DDBJ whole genome shotgun (WGS) entry which is preliminary data.</text>
</comment>
<evidence type="ECO:0000313" key="3">
    <source>
        <dbReference type="Proteomes" id="UP000005496"/>
    </source>
</evidence>
<reference evidence="2" key="1">
    <citation type="submission" date="2010-05" db="EMBL/GenBank/DDBJ databases">
        <title>The draft genome of Desulfonatronospira thiodismutans ASO3-1.</title>
        <authorList>
            <consortium name="US DOE Joint Genome Institute (JGI-PGF)"/>
            <person name="Lucas S."/>
            <person name="Copeland A."/>
            <person name="Lapidus A."/>
            <person name="Cheng J.-F."/>
            <person name="Bruce D."/>
            <person name="Goodwin L."/>
            <person name="Pitluck S."/>
            <person name="Chertkov O."/>
            <person name="Brettin T."/>
            <person name="Detter J.C."/>
            <person name="Han C."/>
            <person name="Land M.L."/>
            <person name="Hauser L."/>
            <person name="Kyrpides N."/>
            <person name="Mikhailova N."/>
            <person name="Muyzer G."/>
            <person name="Woyke T."/>
        </authorList>
    </citation>
    <scope>NUCLEOTIDE SEQUENCE [LARGE SCALE GENOMIC DNA]</scope>
    <source>
        <strain evidence="2">ASO3-1</strain>
    </source>
</reference>
<sequence length="631" mass="68204">MFNVTFLPAGKQVQVEQGENLLRAAMLAGVQFSASCGGSGSCGKCKVLVEKGEFESDVSARISAADQEKGYALACITRINSDIEVHLPEDARAIDRQAIERAMLTSVEPSELLGHIEINPSVQRIYLELPPPSLEDNVSDIDRLTRALEKQLGSKKIHLSLPLIKQASSTLRSSGWKATFTVFATDEGFEVTQVFPGHRTEPVYGLAVDIGTTTICAELVNLENGRVQAHRSDYNSQYSCGEDVISRIVYASRNRENLAHIQGLVHSTLNGLIQEMLKETGVQSQDIADVVMSGNTTMTHLFMGVEPGIREEPYVPVTSAPPVLQAGELSLEWSDSARIYLTPSRASYMGGDITAGLIGSNLFRSEKLTLYIDVGTNGEIVLGGSEWLIGCSCSAGPAFEGGAIKHGMRAATGAVEQVRIDPGTFEPMILTVGQSSPRGICGSGLIDAMAELLMAGVITSKGRFNTELDTPRIRGQEALEYVLVWAEDAQNGQDIVITEGDLDNLLRAKAAVFAGITTLLNAVGITLQDVDELLIAGGFGRYLELDKAVTIGLLPEISPDRVKYIGNGSLLGSRVMLLSRRMRQEALQVCKKMTYLELSQDPSFMDQYVSALFMPHTDMSMFPSVQASLMG</sequence>
<dbReference type="InterPro" id="IPR001041">
    <property type="entry name" value="2Fe-2S_ferredoxin-type"/>
</dbReference>
<dbReference type="eggNOG" id="COG0633">
    <property type="taxonomic scope" value="Bacteria"/>
</dbReference>
<dbReference type="SUPFAM" id="SSF53067">
    <property type="entry name" value="Actin-like ATPase domain"/>
    <property type="match status" value="1"/>
</dbReference>
<dbReference type="GO" id="GO:0051536">
    <property type="term" value="F:iron-sulfur cluster binding"/>
    <property type="evidence" value="ECO:0007669"/>
    <property type="project" value="InterPro"/>
</dbReference>
<dbReference type="Pfam" id="PF17650">
    <property type="entry name" value="RACo_linker"/>
    <property type="match status" value="1"/>
</dbReference>
<dbReference type="InterPro" id="IPR041414">
    <property type="entry name" value="Raco-like_middle"/>
</dbReference>
<name>D6SM95_9BACT</name>
<dbReference type="Proteomes" id="UP000005496">
    <property type="component" value="Unassembled WGS sequence"/>
</dbReference>
<dbReference type="Pfam" id="PF17651">
    <property type="entry name" value="Raco_middle"/>
    <property type="match status" value="1"/>
</dbReference>
<dbReference type="InterPro" id="IPR027980">
    <property type="entry name" value="RACo_C"/>
</dbReference>
<gene>
    <name evidence="2" type="ORF">Dthio_PD3241</name>
</gene>
<dbReference type="Gene3D" id="3.30.420.480">
    <property type="entry name" value="Domain of unknown function (DUF4445)"/>
    <property type="match status" value="1"/>
</dbReference>
<dbReference type="CDD" id="cd00207">
    <property type="entry name" value="fer2"/>
    <property type="match status" value="1"/>
</dbReference>
<dbReference type="EMBL" id="ACJN02000001">
    <property type="protein sequence ID" value="EFI35806.1"/>
    <property type="molecule type" value="Genomic_DNA"/>
</dbReference>
<dbReference type="PANTHER" id="PTHR42895:SF2">
    <property type="entry name" value="IRON-SULFUR CLUSTER PROTEIN"/>
    <property type="match status" value="1"/>
</dbReference>
<dbReference type="PROSITE" id="PS51085">
    <property type="entry name" value="2FE2S_FER_2"/>
    <property type="match status" value="1"/>
</dbReference>
<dbReference type="InterPro" id="IPR036010">
    <property type="entry name" value="2Fe-2S_ferredoxin-like_sf"/>
</dbReference>
<feature type="domain" description="2Fe-2S ferredoxin-type" evidence="1">
    <location>
        <begin position="2"/>
        <end position="91"/>
    </location>
</feature>
<dbReference type="InterPro" id="IPR040506">
    <property type="entry name" value="RACo_linker"/>
</dbReference>
<dbReference type="InterPro" id="IPR052911">
    <property type="entry name" value="Corrinoid_activation_enz"/>
</dbReference>
<dbReference type="Gene3D" id="3.10.20.880">
    <property type="match status" value="1"/>
</dbReference>
<dbReference type="OrthoDB" id="9810588at2"/>
<dbReference type="RefSeq" id="WP_008868935.1">
    <property type="nucleotide sequence ID" value="NZ_ACJN02000001.1"/>
</dbReference>
<dbReference type="PANTHER" id="PTHR42895">
    <property type="entry name" value="IRON-SULFUR CLUSTER-BINDING PROTEIN-RELATED"/>
    <property type="match status" value="1"/>
</dbReference>
<protein>
    <submittedName>
        <fullName evidence="2">Ferredoxin</fullName>
    </submittedName>
</protein>